<dbReference type="SUPFAM" id="SSF52540">
    <property type="entry name" value="P-loop containing nucleoside triphosphate hydrolases"/>
    <property type="match status" value="1"/>
</dbReference>
<dbReference type="Pfam" id="PF02283">
    <property type="entry name" value="CobU"/>
    <property type="match status" value="1"/>
</dbReference>
<dbReference type="GO" id="GO:0016301">
    <property type="term" value="F:kinase activity"/>
    <property type="evidence" value="ECO:0007669"/>
    <property type="project" value="UniProtKB-KW"/>
</dbReference>
<sequence length="134" mass="15158">MFLLITGGSASGKSWIAQEFAGKMDKEQSTVVLDCVAETLTEKIRAYQGEILPQQQIVEEILSEIHALGEQTDNLIVVTNQVFSDVPGTDEERKFLECLGQINQTLAKEADLFVEVVYGIPIWRKQRDEKKGWW</sequence>
<evidence type="ECO:0000313" key="2">
    <source>
        <dbReference type="Proteomes" id="UP000758652"/>
    </source>
</evidence>
<dbReference type="Proteomes" id="UP000758652">
    <property type="component" value="Unassembled WGS sequence"/>
</dbReference>
<dbReference type="InterPro" id="IPR003203">
    <property type="entry name" value="CobU/CobP"/>
</dbReference>
<reference evidence="1 2" key="1">
    <citation type="submission" date="2020-10" db="EMBL/GenBank/DDBJ databases">
        <title>ChiBAC.</title>
        <authorList>
            <person name="Zenner C."/>
            <person name="Hitch T.C.A."/>
            <person name="Clavel T."/>
        </authorList>
    </citation>
    <scope>NUCLEOTIDE SEQUENCE [LARGE SCALE GENOMIC DNA]</scope>
    <source>
        <strain evidence="1 2">DSM 108991</strain>
    </source>
</reference>
<keyword evidence="1" id="KW-0808">Transferase</keyword>
<keyword evidence="1" id="KW-0548">Nucleotidyltransferase</keyword>
<dbReference type="InterPro" id="IPR027417">
    <property type="entry name" value="P-loop_NTPase"/>
</dbReference>
<dbReference type="GO" id="GO:0016779">
    <property type="term" value="F:nucleotidyltransferase activity"/>
    <property type="evidence" value="ECO:0007669"/>
    <property type="project" value="UniProtKB-KW"/>
</dbReference>
<dbReference type="RefSeq" id="WP_087172932.1">
    <property type="nucleotide sequence ID" value="NZ_JADCKL010000001.1"/>
</dbReference>
<evidence type="ECO:0000313" key="1">
    <source>
        <dbReference type="EMBL" id="MBE5061835.1"/>
    </source>
</evidence>
<comment type="caution">
    <text evidence="1">The sequence shown here is derived from an EMBL/GenBank/DDBJ whole genome shotgun (WGS) entry which is preliminary data.</text>
</comment>
<name>A0ABR9RG84_9FIRM</name>
<accession>A0ABR9RG84</accession>
<keyword evidence="2" id="KW-1185">Reference proteome</keyword>
<dbReference type="EMBL" id="JADCKL010000001">
    <property type="protein sequence ID" value="MBE5061835.1"/>
    <property type="molecule type" value="Genomic_DNA"/>
</dbReference>
<gene>
    <name evidence="1" type="ORF">INF30_00935</name>
</gene>
<proteinExistence type="predicted"/>
<keyword evidence="1" id="KW-0418">Kinase</keyword>
<dbReference type="Gene3D" id="3.40.50.300">
    <property type="entry name" value="P-loop containing nucleotide triphosphate hydrolases"/>
    <property type="match status" value="1"/>
</dbReference>
<protein>
    <submittedName>
        <fullName evidence="1">Bifunctional adenosylcobinamide kinase/adenosylcobinamide-phosphate guanylyltransferase</fullName>
    </submittedName>
</protein>
<organism evidence="1 2">
    <name type="scientific">Claveliimonas monacensis</name>
    <dbReference type="NCBI Taxonomy" id="2779351"/>
    <lineage>
        <taxon>Bacteria</taxon>
        <taxon>Bacillati</taxon>
        <taxon>Bacillota</taxon>
        <taxon>Clostridia</taxon>
        <taxon>Lachnospirales</taxon>
        <taxon>Lachnospiraceae</taxon>
        <taxon>Claveliimonas</taxon>
    </lineage>
</organism>